<sequence length="334" mass="37253">MAANDVPLDILHYVSDAPSQASVTPEEYRDTLRGHCRDHWDWSPIINFAHEYFVHLGLAMYDLSSPQTVPTSGGDETPQIQSLEEIQEILERFGTPGHSNQKEMIELVILFSPTVSPDLLLKRLIEVRERDGNKCPVTNWPFDTNPPPALGRVSVEAQLAHICPTKLANHIENPLVYQAFATFWDDEELTKRFATLVNSPESCLLLSFDAHNNLDEMCWAIEAIENVNQDAWEYYFVKLGGLTFPFEPAGGTRIKFGVEGGPFKSAIPMPSPDLCNLRLAVMKVMRLSGAAQAVGSWKFDYDDGSKAICGVLGHPYTDMVAMEKLHAQFNSISA</sequence>
<organism evidence="1 2">
    <name type="scientific">Armillaria tabescens</name>
    <name type="common">Ringless honey mushroom</name>
    <name type="synonym">Agaricus tabescens</name>
    <dbReference type="NCBI Taxonomy" id="1929756"/>
    <lineage>
        <taxon>Eukaryota</taxon>
        <taxon>Fungi</taxon>
        <taxon>Dikarya</taxon>
        <taxon>Basidiomycota</taxon>
        <taxon>Agaricomycotina</taxon>
        <taxon>Agaricomycetes</taxon>
        <taxon>Agaricomycetidae</taxon>
        <taxon>Agaricales</taxon>
        <taxon>Marasmiineae</taxon>
        <taxon>Physalacriaceae</taxon>
        <taxon>Desarmillaria</taxon>
    </lineage>
</organism>
<dbReference type="GeneID" id="85362940"/>
<reference evidence="1" key="1">
    <citation type="submission" date="2023-06" db="EMBL/GenBank/DDBJ databases">
        <authorList>
            <consortium name="Lawrence Berkeley National Laboratory"/>
            <person name="Ahrendt S."/>
            <person name="Sahu N."/>
            <person name="Indic B."/>
            <person name="Wong-Bajracharya J."/>
            <person name="Merenyi Z."/>
            <person name="Ke H.-M."/>
            <person name="Monk M."/>
            <person name="Kocsube S."/>
            <person name="Drula E."/>
            <person name="Lipzen A."/>
            <person name="Balint B."/>
            <person name="Henrissat B."/>
            <person name="Andreopoulos B."/>
            <person name="Martin F.M."/>
            <person name="Harder C.B."/>
            <person name="Rigling D."/>
            <person name="Ford K.L."/>
            <person name="Foster G.D."/>
            <person name="Pangilinan J."/>
            <person name="Papanicolaou A."/>
            <person name="Barry K."/>
            <person name="LaButti K."/>
            <person name="Viragh M."/>
            <person name="Koriabine M."/>
            <person name="Yan M."/>
            <person name="Riley R."/>
            <person name="Champramary S."/>
            <person name="Plett K.L."/>
            <person name="Tsai I.J."/>
            <person name="Slot J."/>
            <person name="Sipos G."/>
            <person name="Plett J."/>
            <person name="Nagy L.G."/>
            <person name="Grigoriev I.V."/>
        </authorList>
    </citation>
    <scope>NUCLEOTIDE SEQUENCE</scope>
    <source>
        <strain evidence="1">CCBAS 213</strain>
    </source>
</reference>
<keyword evidence="2" id="KW-1185">Reference proteome</keyword>
<gene>
    <name evidence="1" type="ORF">EV420DRAFT_1694667</name>
</gene>
<protein>
    <submittedName>
        <fullName evidence="1">Uncharacterized protein</fullName>
    </submittedName>
</protein>
<evidence type="ECO:0000313" key="2">
    <source>
        <dbReference type="Proteomes" id="UP001175211"/>
    </source>
</evidence>
<dbReference type="AlphaFoldDB" id="A0AA39K8N6"/>
<proteinExistence type="predicted"/>
<name>A0AA39K8N6_ARMTA</name>
<accession>A0AA39K8N6</accession>
<comment type="caution">
    <text evidence="1">The sequence shown here is derived from an EMBL/GenBank/DDBJ whole genome shotgun (WGS) entry which is preliminary data.</text>
</comment>
<dbReference type="Proteomes" id="UP001175211">
    <property type="component" value="Unassembled WGS sequence"/>
</dbReference>
<dbReference type="EMBL" id="JAUEPS010000026">
    <property type="protein sequence ID" value="KAK0455274.1"/>
    <property type="molecule type" value="Genomic_DNA"/>
</dbReference>
<dbReference type="RefSeq" id="XP_060328784.1">
    <property type="nucleotide sequence ID" value="XM_060479392.1"/>
</dbReference>
<evidence type="ECO:0000313" key="1">
    <source>
        <dbReference type="EMBL" id="KAK0455274.1"/>
    </source>
</evidence>